<dbReference type="RefSeq" id="WP_336480379.1">
    <property type="nucleotide sequence ID" value="NZ_JBAWSV010000001.1"/>
</dbReference>
<feature type="region of interest" description="Disordered" evidence="1">
    <location>
        <begin position="1"/>
        <end position="83"/>
    </location>
</feature>
<sequence length="154" mass="18311">MFYNPQQPYPQQPSYQPNYEQQPHQPYYYDPRVPQSDPTMPTEPTQQPYYPSNYEQQPYQPYYYDPRVPQSDPTMPTEPTQQQIQQYALQYHHLKQPVLNLVKPWVDYGVKEAKYTSVPHAMTEVAAITYLIGRGMNPTVAHHIVESWEKNEQF</sequence>
<comment type="caution">
    <text evidence="2">The sequence shown here is derived from an EMBL/GenBank/DDBJ whole genome shotgun (WGS) entry which is preliminary data.</text>
</comment>
<feature type="compositionally biased region" description="Low complexity" evidence="1">
    <location>
        <begin position="46"/>
        <end position="70"/>
    </location>
</feature>
<feature type="compositionally biased region" description="Polar residues" evidence="1">
    <location>
        <begin position="71"/>
        <end position="80"/>
    </location>
</feature>
<protein>
    <recommendedName>
        <fullName evidence="4">Group-specific protein</fullName>
    </recommendedName>
</protein>
<name>A0ABU8FPS2_9BACI</name>
<evidence type="ECO:0000313" key="2">
    <source>
        <dbReference type="EMBL" id="MEI4827962.1"/>
    </source>
</evidence>
<organism evidence="2 3">
    <name type="scientific">Bacillus yunxiaonensis</name>
    <dbReference type="NCBI Taxonomy" id="3127665"/>
    <lineage>
        <taxon>Bacteria</taxon>
        <taxon>Bacillati</taxon>
        <taxon>Bacillota</taxon>
        <taxon>Bacilli</taxon>
        <taxon>Bacillales</taxon>
        <taxon>Bacillaceae</taxon>
        <taxon>Bacillus</taxon>
    </lineage>
</organism>
<dbReference type="Proteomes" id="UP001367922">
    <property type="component" value="Unassembled WGS sequence"/>
</dbReference>
<evidence type="ECO:0000313" key="3">
    <source>
        <dbReference type="Proteomes" id="UP001367922"/>
    </source>
</evidence>
<gene>
    <name evidence="2" type="ORF">WAX78_00535</name>
</gene>
<evidence type="ECO:0000256" key="1">
    <source>
        <dbReference type="SAM" id="MobiDB-lite"/>
    </source>
</evidence>
<feature type="compositionally biased region" description="Low complexity" evidence="1">
    <location>
        <begin position="12"/>
        <end position="23"/>
    </location>
</feature>
<evidence type="ECO:0008006" key="4">
    <source>
        <dbReference type="Google" id="ProtNLM"/>
    </source>
</evidence>
<reference evidence="2 3" key="1">
    <citation type="submission" date="2024-01" db="EMBL/GenBank/DDBJ databases">
        <title>Seven novel Bacillus-like species.</title>
        <authorList>
            <person name="Liu G."/>
        </authorList>
    </citation>
    <scope>NUCLEOTIDE SEQUENCE [LARGE SCALE GENOMIC DNA]</scope>
    <source>
        <strain evidence="2 3">FJAT-53711</strain>
    </source>
</reference>
<dbReference type="EMBL" id="JBAWSV010000001">
    <property type="protein sequence ID" value="MEI4827962.1"/>
    <property type="molecule type" value="Genomic_DNA"/>
</dbReference>
<keyword evidence="3" id="KW-1185">Reference proteome</keyword>
<proteinExistence type="predicted"/>
<accession>A0ABU8FPS2</accession>
<feature type="compositionally biased region" description="Polar residues" evidence="1">
    <location>
        <begin position="36"/>
        <end position="45"/>
    </location>
</feature>